<reference evidence="3" key="1">
    <citation type="journal article" date="2013" name="Nat. Commun.">
        <title>Whole-genome sequencing of Oryza brachyantha reveals mechanisms underlying Oryza genome evolution.</title>
        <authorList>
            <person name="Chen J."/>
            <person name="Huang Q."/>
            <person name="Gao D."/>
            <person name="Wang J."/>
            <person name="Lang Y."/>
            <person name="Liu T."/>
            <person name="Li B."/>
            <person name="Bai Z."/>
            <person name="Luis Goicoechea J."/>
            <person name="Liang C."/>
            <person name="Chen C."/>
            <person name="Zhang W."/>
            <person name="Sun S."/>
            <person name="Liao Y."/>
            <person name="Zhang X."/>
            <person name="Yang L."/>
            <person name="Song C."/>
            <person name="Wang M."/>
            <person name="Shi J."/>
            <person name="Liu G."/>
            <person name="Liu J."/>
            <person name="Zhou H."/>
            <person name="Zhou W."/>
            <person name="Yu Q."/>
            <person name="An N."/>
            <person name="Chen Y."/>
            <person name="Cai Q."/>
            <person name="Wang B."/>
            <person name="Liu B."/>
            <person name="Min J."/>
            <person name="Huang Y."/>
            <person name="Wu H."/>
            <person name="Li Z."/>
            <person name="Zhang Y."/>
            <person name="Yin Y."/>
            <person name="Song W."/>
            <person name="Jiang J."/>
            <person name="Jackson S.A."/>
            <person name="Wing R.A."/>
            <person name="Wang J."/>
            <person name="Chen M."/>
        </authorList>
    </citation>
    <scope>NUCLEOTIDE SEQUENCE [LARGE SCALE GENOMIC DNA]</scope>
    <source>
        <strain evidence="3">cv. IRGC 101232</strain>
    </source>
</reference>
<dbReference type="HOGENOM" id="CLU_1505701_0_0_1"/>
<dbReference type="EnsemblPlants" id="OB03G33860.1">
    <property type="protein sequence ID" value="OB03G33860.1"/>
    <property type="gene ID" value="OB03G33860"/>
</dbReference>
<name>J3LQR0_ORYBR</name>
<dbReference type="PANTHER" id="PTHR45224:SF5">
    <property type="entry name" value="OS02G0311800 PROTEIN"/>
    <property type="match status" value="1"/>
</dbReference>
<feature type="compositionally biased region" description="Polar residues" evidence="1">
    <location>
        <begin position="79"/>
        <end position="99"/>
    </location>
</feature>
<dbReference type="Gramene" id="OB03G33860.1">
    <property type="protein sequence ID" value="OB03G33860.1"/>
    <property type="gene ID" value="OB03G33860"/>
</dbReference>
<evidence type="ECO:0000313" key="3">
    <source>
        <dbReference type="EnsemblPlants" id="OB03G33860.1"/>
    </source>
</evidence>
<feature type="region of interest" description="Disordered" evidence="1">
    <location>
        <begin position="56"/>
        <end position="115"/>
    </location>
</feature>
<organism evidence="3">
    <name type="scientific">Oryza brachyantha</name>
    <name type="common">malo sina</name>
    <dbReference type="NCBI Taxonomy" id="4533"/>
    <lineage>
        <taxon>Eukaryota</taxon>
        <taxon>Viridiplantae</taxon>
        <taxon>Streptophyta</taxon>
        <taxon>Embryophyta</taxon>
        <taxon>Tracheophyta</taxon>
        <taxon>Spermatophyta</taxon>
        <taxon>Magnoliopsida</taxon>
        <taxon>Liliopsida</taxon>
        <taxon>Poales</taxon>
        <taxon>Poaceae</taxon>
        <taxon>BOP clade</taxon>
        <taxon>Oryzoideae</taxon>
        <taxon>Oryzeae</taxon>
        <taxon>Oryzinae</taxon>
        <taxon>Oryza</taxon>
    </lineage>
</organism>
<keyword evidence="2" id="KW-0472">Membrane</keyword>
<dbReference type="PANTHER" id="PTHR45224">
    <property type="entry name" value="OS01G0527900 PROTEIN-RELATED"/>
    <property type="match status" value="1"/>
</dbReference>
<keyword evidence="2" id="KW-1133">Transmembrane helix</keyword>
<evidence type="ECO:0008006" key="5">
    <source>
        <dbReference type="Google" id="ProtNLM"/>
    </source>
</evidence>
<sequence>MCLSFLLDCKLTFGHGFFFGEMIIVLLVGLCYLQNSSSATLPRQPAMSQNAQFTTGLTNFSPFRTPRGSMDSEIPPQPQAEQSTPRSPTGLHTQTSINIESEEEEWDDRTNRRTRDEDERLMSAWLNNSNDPIHGNNKKNDQCWGDIIDVYNSTTKKSRRRIGKQAKVHWWRVFATPHL</sequence>
<protein>
    <recommendedName>
        <fullName evidence="5">Myb-like domain-containing protein</fullName>
    </recommendedName>
</protein>
<reference evidence="3" key="2">
    <citation type="submission" date="2013-04" db="UniProtKB">
        <authorList>
            <consortium name="EnsemblPlants"/>
        </authorList>
    </citation>
    <scope>IDENTIFICATION</scope>
</reference>
<keyword evidence="4" id="KW-1185">Reference proteome</keyword>
<feature type="transmembrane region" description="Helical" evidence="2">
    <location>
        <begin position="12"/>
        <end position="33"/>
    </location>
</feature>
<dbReference type="AlphaFoldDB" id="J3LQR0"/>
<accession>J3LQR0</accession>
<dbReference type="Proteomes" id="UP000006038">
    <property type="component" value="Chromosome 3"/>
</dbReference>
<dbReference type="OMA" id="PAMSHDA"/>
<evidence type="ECO:0000256" key="2">
    <source>
        <dbReference type="SAM" id="Phobius"/>
    </source>
</evidence>
<evidence type="ECO:0000256" key="1">
    <source>
        <dbReference type="SAM" id="MobiDB-lite"/>
    </source>
</evidence>
<proteinExistence type="predicted"/>
<keyword evidence="2" id="KW-0812">Transmembrane</keyword>
<evidence type="ECO:0000313" key="4">
    <source>
        <dbReference type="Proteomes" id="UP000006038"/>
    </source>
</evidence>